<proteinExistence type="predicted"/>
<name>A0ABS2SWN9_9BACI</name>
<dbReference type="EMBL" id="JAFBCV010000010">
    <property type="protein sequence ID" value="MBM7839946.1"/>
    <property type="molecule type" value="Genomic_DNA"/>
</dbReference>
<comment type="caution">
    <text evidence="1">The sequence shown here is derived from an EMBL/GenBank/DDBJ whole genome shotgun (WGS) entry which is preliminary data.</text>
</comment>
<organism evidence="1 2">
    <name type="scientific">Shouchella xiaoxiensis</name>
    <dbReference type="NCBI Taxonomy" id="766895"/>
    <lineage>
        <taxon>Bacteria</taxon>
        <taxon>Bacillati</taxon>
        <taxon>Bacillota</taxon>
        <taxon>Bacilli</taxon>
        <taxon>Bacillales</taxon>
        <taxon>Bacillaceae</taxon>
        <taxon>Shouchella</taxon>
    </lineage>
</organism>
<dbReference type="RefSeq" id="WP_204467292.1">
    <property type="nucleotide sequence ID" value="NZ_JAFBCV010000010.1"/>
</dbReference>
<evidence type="ECO:0000313" key="2">
    <source>
        <dbReference type="Proteomes" id="UP001179280"/>
    </source>
</evidence>
<accession>A0ABS2SWN9</accession>
<gene>
    <name evidence="1" type="ORF">JOC54_003226</name>
</gene>
<dbReference type="Proteomes" id="UP001179280">
    <property type="component" value="Unassembled WGS sequence"/>
</dbReference>
<protein>
    <submittedName>
        <fullName evidence="1">Uncharacterized protein</fullName>
    </submittedName>
</protein>
<sequence length="53" mass="5686">MKQDMNEGEDYSYILVASIASPSRNGGDLQVTLSSAGLPVPILSDFRMNLVQG</sequence>
<reference evidence="1" key="1">
    <citation type="submission" date="2021-01" db="EMBL/GenBank/DDBJ databases">
        <title>Genomic Encyclopedia of Type Strains, Phase IV (KMG-IV): sequencing the most valuable type-strain genomes for metagenomic binning, comparative biology and taxonomic classification.</title>
        <authorList>
            <person name="Goeker M."/>
        </authorList>
    </citation>
    <scope>NUCLEOTIDE SEQUENCE</scope>
    <source>
        <strain evidence="1">DSM 21943</strain>
    </source>
</reference>
<keyword evidence="2" id="KW-1185">Reference proteome</keyword>
<evidence type="ECO:0000313" key="1">
    <source>
        <dbReference type="EMBL" id="MBM7839946.1"/>
    </source>
</evidence>